<evidence type="ECO:0000313" key="3">
    <source>
        <dbReference type="EMBL" id="CAB4590825.1"/>
    </source>
</evidence>
<proteinExistence type="predicted"/>
<sequence>MIRRGSRESEFDDSNYFDDPSPQDSLLGSRTLAGFLASLFALVAAGVFISNTFAGNISINTAGTQQFGQGVSQLTTCSKSNAISLTPISGFNNASNGGSHYLQAVKVSNIPDTCFGFDFTIMAYDAASSTPLTLFASSTKAVVYENNSGVFSAGIGSTGMSVSSATQTFTAIFTAPIALSSSSVKFTVQTGPHIETAPIAGSYIFDNTTTQFLRSASTGNAATDFKRADFTIECWVYPLSTQYNWTPIISIGSQPGGKEIRIGSSMGGNGLAGALYPGGGRDSSIGTVQMSINTWHHLALVRSGNTMAFYLDGVQTGYDSNALFNSTDFANDGYIYIASNPWPGDGGFNGRISNIRFVKGLAVYTGAFMPPTQSLSLTQSAGPNISAITNQTSFLMSMTPGSALADASTNAVVMNAINSPITSSLNPFS</sequence>
<feature type="transmembrane region" description="Helical" evidence="1">
    <location>
        <begin position="32"/>
        <end position="50"/>
    </location>
</feature>
<dbReference type="EMBL" id="CAEZUY010000022">
    <property type="protein sequence ID" value="CAB4610734.1"/>
    <property type="molecule type" value="Genomic_DNA"/>
</dbReference>
<evidence type="ECO:0000313" key="6">
    <source>
        <dbReference type="EMBL" id="CAB4962085.1"/>
    </source>
</evidence>
<dbReference type="EMBL" id="CAEZUD010000030">
    <property type="protein sequence ID" value="CAB4590825.1"/>
    <property type="molecule type" value="Genomic_DNA"/>
</dbReference>
<dbReference type="EMBL" id="CAFBNS010000094">
    <property type="protein sequence ID" value="CAB4962085.1"/>
    <property type="molecule type" value="Genomic_DNA"/>
</dbReference>
<dbReference type="SUPFAM" id="SSF49899">
    <property type="entry name" value="Concanavalin A-like lectins/glucanases"/>
    <property type="match status" value="1"/>
</dbReference>
<evidence type="ECO:0000313" key="4">
    <source>
        <dbReference type="EMBL" id="CAB4610734.1"/>
    </source>
</evidence>
<keyword evidence="1" id="KW-0812">Transmembrane</keyword>
<evidence type="ECO:0000313" key="7">
    <source>
        <dbReference type="EMBL" id="CAB5015069.1"/>
    </source>
</evidence>
<evidence type="ECO:0000256" key="1">
    <source>
        <dbReference type="SAM" id="Phobius"/>
    </source>
</evidence>
<reference evidence="7" key="1">
    <citation type="submission" date="2020-05" db="EMBL/GenBank/DDBJ databases">
        <authorList>
            <person name="Chiriac C."/>
            <person name="Salcher M."/>
            <person name="Ghai R."/>
            <person name="Kavagutti S V."/>
        </authorList>
    </citation>
    <scope>NUCLEOTIDE SEQUENCE</scope>
</reference>
<gene>
    <name evidence="2" type="ORF">UFOPK1380_00691</name>
    <name evidence="3" type="ORF">UFOPK1778_00687</name>
    <name evidence="4" type="ORF">UFOPK1863_00381</name>
    <name evidence="5" type="ORF">UFOPK2689_00546</name>
    <name evidence="6" type="ORF">UFOPK3874_00592</name>
    <name evidence="7" type="ORF">UFOPK4095_00685</name>
</gene>
<dbReference type="EMBL" id="CAFBPI010000035">
    <property type="protein sequence ID" value="CAB5015069.1"/>
    <property type="molecule type" value="Genomic_DNA"/>
</dbReference>
<dbReference type="EMBL" id="CAEZSC010000035">
    <property type="protein sequence ID" value="CAB4535011.1"/>
    <property type="molecule type" value="Genomic_DNA"/>
</dbReference>
<evidence type="ECO:0000313" key="5">
    <source>
        <dbReference type="EMBL" id="CAB4720972.1"/>
    </source>
</evidence>
<dbReference type="Pfam" id="PF13385">
    <property type="entry name" value="Laminin_G_3"/>
    <property type="match status" value="1"/>
</dbReference>
<protein>
    <submittedName>
        <fullName evidence="7">Unannotated protein</fullName>
    </submittedName>
</protein>
<dbReference type="InterPro" id="IPR013320">
    <property type="entry name" value="ConA-like_dom_sf"/>
</dbReference>
<keyword evidence="1" id="KW-0472">Membrane</keyword>
<dbReference type="EMBL" id="CAEZYL010000023">
    <property type="protein sequence ID" value="CAB4720972.1"/>
    <property type="molecule type" value="Genomic_DNA"/>
</dbReference>
<dbReference type="Gene3D" id="2.60.120.200">
    <property type="match status" value="1"/>
</dbReference>
<dbReference type="AlphaFoldDB" id="A0A6J7QFH5"/>
<accession>A0A6J7QFH5</accession>
<evidence type="ECO:0000313" key="2">
    <source>
        <dbReference type="EMBL" id="CAB4535011.1"/>
    </source>
</evidence>
<keyword evidence="1" id="KW-1133">Transmembrane helix</keyword>
<organism evidence="7">
    <name type="scientific">freshwater metagenome</name>
    <dbReference type="NCBI Taxonomy" id="449393"/>
    <lineage>
        <taxon>unclassified sequences</taxon>
        <taxon>metagenomes</taxon>
        <taxon>ecological metagenomes</taxon>
    </lineage>
</organism>
<name>A0A6J7QFH5_9ZZZZ</name>